<protein>
    <submittedName>
        <fullName evidence="2">p-loop containing nucleoside triphosphate hydrolase protein</fullName>
    </submittedName>
</protein>
<reference evidence="2 3" key="1">
    <citation type="submission" date="2016-07" db="EMBL/GenBank/DDBJ databases">
        <title>Pervasive Adenine N6-methylation of Active Genes in Fungi.</title>
        <authorList>
            <consortium name="DOE Joint Genome Institute"/>
            <person name="Mondo S.J."/>
            <person name="Dannebaum R.O."/>
            <person name="Kuo R.C."/>
            <person name="Labutti K."/>
            <person name="Haridas S."/>
            <person name="Kuo A."/>
            <person name="Salamov A."/>
            <person name="Ahrendt S.R."/>
            <person name="Lipzen A."/>
            <person name="Sullivan W."/>
            <person name="Andreopoulos W.B."/>
            <person name="Clum A."/>
            <person name="Lindquist E."/>
            <person name="Daum C."/>
            <person name="Ramamoorthy G.K."/>
            <person name="Gryganskyi A."/>
            <person name="Culley D."/>
            <person name="Magnuson J.K."/>
            <person name="James T.Y."/>
            <person name="O'Malley M.A."/>
            <person name="Stajich J.E."/>
            <person name="Spatafora J.W."/>
            <person name="Visel A."/>
            <person name="Grigoriev I.V."/>
        </authorList>
    </citation>
    <scope>NUCLEOTIDE SEQUENCE [LARGE SCALE GENOMIC DNA]</scope>
    <source>
        <strain evidence="2 3">PL171</strain>
    </source>
</reference>
<sequence>MVPVPGAGGVCTRSKKVKVLDGVSMTLARGVCHGLLGHNGAGKSTLLDVLMGSAHATGGTGHVFGAPLGSRAARSAMGVCPQTDVVIPSLTGREHLRLWARFRGVPRLAMDGYIATMLATVSLSDKADATLATFSGGMRRRLSILSAVIGSPDLVVLDEVSNGLDPVQRRHVWEIVASLKS</sequence>
<dbReference type="AlphaFoldDB" id="A0A1Y2HQP6"/>
<dbReference type="PANTHER" id="PTHR19229">
    <property type="entry name" value="ATP-BINDING CASSETTE TRANSPORTER SUBFAMILY A ABCA"/>
    <property type="match status" value="1"/>
</dbReference>
<proteinExistence type="predicted"/>
<dbReference type="Pfam" id="PF00005">
    <property type="entry name" value="ABC_tran"/>
    <property type="match status" value="1"/>
</dbReference>
<dbReference type="Proteomes" id="UP000193411">
    <property type="component" value="Unassembled WGS sequence"/>
</dbReference>
<accession>A0A1Y2HQP6</accession>
<dbReference type="InterPro" id="IPR026082">
    <property type="entry name" value="ABCA"/>
</dbReference>
<dbReference type="GO" id="GO:0140359">
    <property type="term" value="F:ABC-type transporter activity"/>
    <property type="evidence" value="ECO:0007669"/>
    <property type="project" value="InterPro"/>
</dbReference>
<dbReference type="STRING" id="765915.A0A1Y2HQP6"/>
<dbReference type="InterPro" id="IPR003439">
    <property type="entry name" value="ABC_transporter-like_ATP-bd"/>
</dbReference>
<dbReference type="SUPFAM" id="SSF52540">
    <property type="entry name" value="P-loop containing nucleoside triphosphate hydrolases"/>
    <property type="match status" value="1"/>
</dbReference>
<dbReference type="InterPro" id="IPR017871">
    <property type="entry name" value="ABC_transporter-like_CS"/>
</dbReference>
<gene>
    <name evidence="2" type="ORF">BCR44DRAFT_126907</name>
</gene>
<dbReference type="GO" id="GO:0005319">
    <property type="term" value="F:lipid transporter activity"/>
    <property type="evidence" value="ECO:0007669"/>
    <property type="project" value="TreeGrafter"/>
</dbReference>
<evidence type="ECO:0000313" key="3">
    <source>
        <dbReference type="Proteomes" id="UP000193411"/>
    </source>
</evidence>
<keyword evidence="3" id="KW-1185">Reference proteome</keyword>
<comment type="caution">
    <text evidence="2">The sequence shown here is derived from an EMBL/GenBank/DDBJ whole genome shotgun (WGS) entry which is preliminary data.</text>
</comment>
<dbReference type="InterPro" id="IPR027417">
    <property type="entry name" value="P-loop_NTPase"/>
</dbReference>
<feature type="non-terminal residue" evidence="2">
    <location>
        <position position="181"/>
    </location>
</feature>
<dbReference type="GO" id="GO:0016020">
    <property type="term" value="C:membrane"/>
    <property type="evidence" value="ECO:0007669"/>
    <property type="project" value="InterPro"/>
</dbReference>
<dbReference type="OrthoDB" id="66620at2759"/>
<dbReference type="Gene3D" id="3.40.50.300">
    <property type="entry name" value="P-loop containing nucleotide triphosphate hydrolases"/>
    <property type="match status" value="1"/>
</dbReference>
<keyword evidence="2" id="KW-0378">Hydrolase</keyword>
<dbReference type="GO" id="GO:0005524">
    <property type="term" value="F:ATP binding"/>
    <property type="evidence" value="ECO:0007669"/>
    <property type="project" value="InterPro"/>
</dbReference>
<dbReference type="PROSITE" id="PS00211">
    <property type="entry name" value="ABC_TRANSPORTER_1"/>
    <property type="match status" value="1"/>
</dbReference>
<feature type="domain" description="ABC transporter" evidence="1">
    <location>
        <begin position="20"/>
        <end position="161"/>
    </location>
</feature>
<dbReference type="EMBL" id="MCFL01000014">
    <property type="protein sequence ID" value="ORZ36927.1"/>
    <property type="molecule type" value="Genomic_DNA"/>
</dbReference>
<organism evidence="2 3">
    <name type="scientific">Catenaria anguillulae PL171</name>
    <dbReference type="NCBI Taxonomy" id="765915"/>
    <lineage>
        <taxon>Eukaryota</taxon>
        <taxon>Fungi</taxon>
        <taxon>Fungi incertae sedis</taxon>
        <taxon>Blastocladiomycota</taxon>
        <taxon>Blastocladiomycetes</taxon>
        <taxon>Blastocladiales</taxon>
        <taxon>Catenariaceae</taxon>
        <taxon>Catenaria</taxon>
    </lineage>
</organism>
<dbReference type="GO" id="GO:0016887">
    <property type="term" value="F:ATP hydrolysis activity"/>
    <property type="evidence" value="ECO:0007669"/>
    <property type="project" value="InterPro"/>
</dbReference>
<name>A0A1Y2HQP6_9FUNG</name>
<evidence type="ECO:0000313" key="2">
    <source>
        <dbReference type="EMBL" id="ORZ36927.1"/>
    </source>
</evidence>
<evidence type="ECO:0000259" key="1">
    <source>
        <dbReference type="Pfam" id="PF00005"/>
    </source>
</evidence>